<keyword evidence="2" id="KW-1185">Reference proteome</keyword>
<gene>
    <name evidence="1" type="ORF">MAR_021477</name>
</gene>
<protein>
    <submittedName>
        <fullName evidence="1">Uncharacterized protein</fullName>
    </submittedName>
</protein>
<organism evidence="1 2">
    <name type="scientific">Mya arenaria</name>
    <name type="common">Soft-shell clam</name>
    <dbReference type="NCBI Taxonomy" id="6604"/>
    <lineage>
        <taxon>Eukaryota</taxon>
        <taxon>Metazoa</taxon>
        <taxon>Spiralia</taxon>
        <taxon>Lophotrochozoa</taxon>
        <taxon>Mollusca</taxon>
        <taxon>Bivalvia</taxon>
        <taxon>Autobranchia</taxon>
        <taxon>Heteroconchia</taxon>
        <taxon>Euheterodonta</taxon>
        <taxon>Imparidentia</taxon>
        <taxon>Neoheterodontei</taxon>
        <taxon>Myida</taxon>
        <taxon>Myoidea</taxon>
        <taxon>Myidae</taxon>
        <taxon>Mya</taxon>
    </lineage>
</organism>
<name>A0ABY7E7T6_MYAAR</name>
<dbReference type="Proteomes" id="UP001164746">
    <property type="component" value="Chromosome 5"/>
</dbReference>
<evidence type="ECO:0000313" key="1">
    <source>
        <dbReference type="EMBL" id="WAR06108.1"/>
    </source>
</evidence>
<dbReference type="EMBL" id="CP111016">
    <property type="protein sequence ID" value="WAR06108.1"/>
    <property type="molecule type" value="Genomic_DNA"/>
</dbReference>
<reference evidence="1" key="1">
    <citation type="submission" date="2022-11" db="EMBL/GenBank/DDBJ databases">
        <title>Centuries of genome instability and evolution in soft-shell clam transmissible cancer (bioRxiv).</title>
        <authorList>
            <person name="Hart S.F.M."/>
            <person name="Yonemitsu M.A."/>
            <person name="Giersch R.M."/>
            <person name="Beal B.F."/>
            <person name="Arriagada G."/>
            <person name="Davis B.W."/>
            <person name="Ostrander E.A."/>
            <person name="Goff S.P."/>
            <person name="Metzger M.J."/>
        </authorList>
    </citation>
    <scope>NUCLEOTIDE SEQUENCE</scope>
    <source>
        <strain evidence="1">MELC-2E11</strain>
        <tissue evidence="1">Siphon/mantle</tissue>
    </source>
</reference>
<evidence type="ECO:0000313" key="2">
    <source>
        <dbReference type="Proteomes" id="UP001164746"/>
    </source>
</evidence>
<accession>A0ABY7E7T6</accession>
<proteinExistence type="predicted"/>
<sequence length="212" mass="23571">MPSTGFDSLILTEAERLNRKRKMAALMGRTEVGVKKFGGTVTIPDDPKARLMYYLDCVCVILDMSATANLAKLRNYKQYNMLTEAETDALVSLCFLLSPDELNDKVMILDDAMCGDSPNAFYEISAVRHNLLVTNSILIGGQQRAVSKIMVYKRQWVLNYWITPMEAFAGRLARIATGGAAPQQWPAITYNQPATGQQRRSDTGNDCCCTIL</sequence>